<dbReference type="PANTHER" id="PTHR10060:SF15">
    <property type="entry name" value="DEOXYRIBONUCLEASE TATDN1"/>
    <property type="match status" value="1"/>
</dbReference>
<sequence>MQKMIITGGSLDDSRMALELASTNNDLFCTVGCHPTRCSEFDEHGAESYLVELIKLACSSEKVVAVGEFGLDYDRTHFCAPDVQRKYFERQFDLVDAAKKPLFLHCRNSADDFARIVRANRDRFSTGVVHSFDGSWEQAKNFIDMDLYIGINGCSLKTAENLEVVKKIPSERLMIETDCPYCDIKPTHAGYKFVQTTFETRKKERFEEGKQVKGRNEPQNIVQVLEVMAGCRDEDIDQLADTLYENTERVFFKSLR</sequence>
<evidence type="ECO:0000256" key="4">
    <source>
        <dbReference type="ARBA" id="ARBA00022801"/>
    </source>
</evidence>
<dbReference type="STRING" id="418985.A0A1V9X6Y4"/>
<name>A0A1V9X6Y4_9ACAR</name>
<keyword evidence="2" id="KW-0540">Nuclease</keyword>
<dbReference type="AlphaFoldDB" id="A0A1V9X6Y4"/>
<gene>
    <name evidence="8" type="ORF">BIW11_01915</name>
</gene>
<evidence type="ECO:0000256" key="6">
    <source>
        <dbReference type="ARBA" id="ARBA00045223"/>
    </source>
</evidence>
<keyword evidence="9" id="KW-1185">Reference proteome</keyword>
<dbReference type="GO" id="GO:0005829">
    <property type="term" value="C:cytosol"/>
    <property type="evidence" value="ECO:0007669"/>
    <property type="project" value="TreeGrafter"/>
</dbReference>
<dbReference type="Gene3D" id="3.20.20.140">
    <property type="entry name" value="Metal-dependent hydrolases"/>
    <property type="match status" value="1"/>
</dbReference>
<dbReference type="Pfam" id="PF01026">
    <property type="entry name" value="TatD_DNase"/>
    <property type="match status" value="1"/>
</dbReference>
<dbReference type="GO" id="GO:0046872">
    <property type="term" value="F:metal ion binding"/>
    <property type="evidence" value="ECO:0007669"/>
    <property type="project" value="UniProtKB-KW"/>
</dbReference>
<dbReference type="PIRSF" id="PIRSF005902">
    <property type="entry name" value="DNase_TatD"/>
    <property type="match status" value="1"/>
</dbReference>
<comment type="caution">
    <text evidence="8">The sequence shown here is derived from an EMBL/GenBank/DDBJ whole genome shotgun (WGS) entry which is preliminary data.</text>
</comment>
<feature type="binding site" evidence="7">
    <location>
        <position position="105"/>
    </location>
    <ligand>
        <name>a divalent metal cation</name>
        <dbReference type="ChEBI" id="CHEBI:60240"/>
        <label>2</label>
    </ligand>
</feature>
<accession>A0A1V9X6Y4</accession>
<comment type="similarity">
    <text evidence="1">Belongs to the metallo-dependent hydrolases superfamily. TatD-type hydrolase family.</text>
</comment>
<dbReference type="InParanoid" id="A0A1V9X6Y4"/>
<evidence type="ECO:0000313" key="8">
    <source>
        <dbReference type="EMBL" id="OQR69032.1"/>
    </source>
</evidence>
<evidence type="ECO:0000256" key="5">
    <source>
        <dbReference type="ARBA" id="ARBA00039767"/>
    </source>
</evidence>
<feature type="binding site" evidence="7">
    <location>
        <position position="130"/>
    </location>
    <ligand>
        <name>a divalent metal cation</name>
        <dbReference type="ChEBI" id="CHEBI:60240"/>
        <label>2</label>
    </ligand>
</feature>
<evidence type="ECO:0000256" key="3">
    <source>
        <dbReference type="ARBA" id="ARBA00022723"/>
    </source>
</evidence>
<evidence type="ECO:0000256" key="7">
    <source>
        <dbReference type="PIRSR" id="PIRSR005902-1"/>
    </source>
</evidence>
<evidence type="ECO:0000313" key="9">
    <source>
        <dbReference type="Proteomes" id="UP000192247"/>
    </source>
</evidence>
<dbReference type="OrthoDB" id="6079689at2759"/>
<dbReference type="PANTHER" id="PTHR10060">
    <property type="entry name" value="TATD FAMILY DEOXYRIBONUCLEASE"/>
    <property type="match status" value="1"/>
</dbReference>
<feature type="binding site" evidence="7">
    <location>
        <position position="178"/>
    </location>
    <ligand>
        <name>a divalent metal cation</name>
        <dbReference type="ChEBI" id="CHEBI:60240"/>
        <label>1</label>
    </ligand>
</feature>
<dbReference type="InterPro" id="IPR001130">
    <property type="entry name" value="TatD-like"/>
</dbReference>
<organism evidence="8 9">
    <name type="scientific">Tropilaelaps mercedesae</name>
    <dbReference type="NCBI Taxonomy" id="418985"/>
    <lineage>
        <taxon>Eukaryota</taxon>
        <taxon>Metazoa</taxon>
        <taxon>Ecdysozoa</taxon>
        <taxon>Arthropoda</taxon>
        <taxon>Chelicerata</taxon>
        <taxon>Arachnida</taxon>
        <taxon>Acari</taxon>
        <taxon>Parasitiformes</taxon>
        <taxon>Mesostigmata</taxon>
        <taxon>Gamasina</taxon>
        <taxon>Dermanyssoidea</taxon>
        <taxon>Laelapidae</taxon>
        <taxon>Tropilaelaps</taxon>
    </lineage>
</organism>
<keyword evidence="3 7" id="KW-0479">Metal-binding</keyword>
<dbReference type="FunCoup" id="A0A1V9X6Y4">
    <property type="interactions" value="1231"/>
</dbReference>
<protein>
    <recommendedName>
        <fullName evidence="5">Deoxyribonuclease TATDN1</fullName>
    </recommendedName>
</protein>
<evidence type="ECO:0000256" key="2">
    <source>
        <dbReference type="ARBA" id="ARBA00022722"/>
    </source>
</evidence>
<dbReference type="PROSITE" id="PS01091">
    <property type="entry name" value="TATD_3"/>
    <property type="match status" value="1"/>
</dbReference>
<dbReference type="CDD" id="cd01310">
    <property type="entry name" value="TatD_DNAse"/>
    <property type="match status" value="1"/>
</dbReference>
<dbReference type="InterPro" id="IPR032466">
    <property type="entry name" value="Metal_Hydrolase"/>
</dbReference>
<proteinExistence type="inferred from homology"/>
<dbReference type="Proteomes" id="UP000192247">
    <property type="component" value="Unassembled WGS sequence"/>
</dbReference>
<dbReference type="InterPro" id="IPR018228">
    <property type="entry name" value="DNase_TatD-rel_CS"/>
</dbReference>
<comment type="function">
    <text evidence="6">Deoxyribonuclease which catalyzes (in vitro) the decatenation of kinetoplast DNA, which are circular DNA catenated to each other, producing linear DNA molecules. Plays an important role in chromosomal segregation and cell cycle progression during eye development probably via its DNA decatenation activity.</text>
</comment>
<keyword evidence="4" id="KW-0378">Hydrolase</keyword>
<reference evidence="8 9" key="1">
    <citation type="journal article" date="2017" name="Gigascience">
        <title>Draft genome of the honey bee ectoparasitic mite, Tropilaelaps mercedesae, is shaped by the parasitic life history.</title>
        <authorList>
            <person name="Dong X."/>
            <person name="Armstrong S.D."/>
            <person name="Xia D."/>
            <person name="Makepeace B.L."/>
            <person name="Darby A.C."/>
            <person name="Kadowaki T."/>
        </authorList>
    </citation>
    <scope>NUCLEOTIDE SEQUENCE [LARGE SCALE GENOMIC DNA]</scope>
    <source>
        <strain evidence="8">Wuxi-XJTLU</strain>
    </source>
</reference>
<dbReference type="InterPro" id="IPR050891">
    <property type="entry name" value="TatD-type_Hydrolase"/>
</dbReference>
<feature type="binding site" evidence="7">
    <location>
        <position position="68"/>
    </location>
    <ligand>
        <name>a divalent metal cation</name>
        <dbReference type="ChEBI" id="CHEBI:60240"/>
        <label>1</label>
    </ligand>
</feature>
<dbReference type="SUPFAM" id="SSF51556">
    <property type="entry name" value="Metallo-dependent hydrolases"/>
    <property type="match status" value="1"/>
</dbReference>
<dbReference type="EMBL" id="MNPL01022460">
    <property type="protein sequence ID" value="OQR69032.1"/>
    <property type="molecule type" value="Genomic_DNA"/>
</dbReference>
<evidence type="ECO:0000256" key="1">
    <source>
        <dbReference type="ARBA" id="ARBA00009275"/>
    </source>
</evidence>
<dbReference type="GO" id="GO:0008296">
    <property type="term" value="F:3'-5'-DNA exonuclease activity"/>
    <property type="evidence" value="ECO:0007669"/>
    <property type="project" value="TreeGrafter"/>
</dbReference>